<feature type="region of interest" description="Disordered" evidence="1">
    <location>
        <begin position="1"/>
        <end position="61"/>
    </location>
</feature>
<sequence>MVRTKDKAGTSSSKGKQAKTQPKKRRYLGRDDDSEEEEEIELDPADKPKWEAGPLDDQPEE</sequence>
<evidence type="ECO:0000256" key="1">
    <source>
        <dbReference type="SAM" id="MobiDB-lite"/>
    </source>
</evidence>
<gene>
    <name evidence="2" type="ORF">HanXRQr2_Chr15g0711701</name>
</gene>
<accession>A0A9K3E4Y9</accession>
<dbReference type="EMBL" id="MNCJ02000330">
    <property type="protein sequence ID" value="KAF5766129.1"/>
    <property type="molecule type" value="Genomic_DNA"/>
</dbReference>
<reference evidence="2" key="1">
    <citation type="journal article" date="2017" name="Nature">
        <title>The sunflower genome provides insights into oil metabolism, flowering and Asterid evolution.</title>
        <authorList>
            <person name="Badouin H."/>
            <person name="Gouzy J."/>
            <person name="Grassa C.J."/>
            <person name="Murat F."/>
            <person name="Staton S.E."/>
            <person name="Cottret L."/>
            <person name="Lelandais-Briere C."/>
            <person name="Owens G.L."/>
            <person name="Carrere S."/>
            <person name="Mayjonade B."/>
            <person name="Legrand L."/>
            <person name="Gill N."/>
            <person name="Kane N.C."/>
            <person name="Bowers J.E."/>
            <person name="Hubner S."/>
            <person name="Bellec A."/>
            <person name="Berard A."/>
            <person name="Berges H."/>
            <person name="Blanchet N."/>
            <person name="Boniface M.C."/>
            <person name="Brunel D."/>
            <person name="Catrice O."/>
            <person name="Chaidir N."/>
            <person name="Claudel C."/>
            <person name="Donnadieu C."/>
            <person name="Faraut T."/>
            <person name="Fievet G."/>
            <person name="Helmstetter N."/>
            <person name="King M."/>
            <person name="Knapp S.J."/>
            <person name="Lai Z."/>
            <person name="Le Paslier M.C."/>
            <person name="Lippi Y."/>
            <person name="Lorenzon L."/>
            <person name="Mandel J.R."/>
            <person name="Marage G."/>
            <person name="Marchand G."/>
            <person name="Marquand E."/>
            <person name="Bret-Mestries E."/>
            <person name="Morien E."/>
            <person name="Nambeesan S."/>
            <person name="Nguyen T."/>
            <person name="Pegot-Espagnet P."/>
            <person name="Pouilly N."/>
            <person name="Raftis F."/>
            <person name="Sallet E."/>
            <person name="Schiex T."/>
            <person name="Thomas J."/>
            <person name="Vandecasteele C."/>
            <person name="Vares D."/>
            <person name="Vear F."/>
            <person name="Vautrin S."/>
            <person name="Crespi M."/>
            <person name="Mangin B."/>
            <person name="Burke J.M."/>
            <person name="Salse J."/>
            <person name="Munos S."/>
            <person name="Vincourt P."/>
            <person name="Rieseberg L.H."/>
            <person name="Langlade N.B."/>
        </authorList>
    </citation>
    <scope>NUCLEOTIDE SEQUENCE</scope>
    <source>
        <tissue evidence="2">Leaves</tissue>
    </source>
</reference>
<keyword evidence="3" id="KW-1185">Reference proteome</keyword>
<feature type="compositionally biased region" description="Polar residues" evidence="1">
    <location>
        <begin position="9"/>
        <end position="20"/>
    </location>
</feature>
<feature type="compositionally biased region" description="Acidic residues" evidence="1">
    <location>
        <begin position="32"/>
        <end position="43"/>
    </location>
</feature>
<name>A0A9K3E4Y9_HELAN</name>
<organism evidence="2 3">
    <name type="scientific">Helianthus annuus</name>
    <name type="common">Common sunflower</name>
    <dbReference type="NCBI Taxonomy" id="4232"/>
    <lineage>
        <taxon>Eukaryota</taxon>
        <taxon>Viridiplantae</taxon>
        <taxon>Streptophyta</taxon>
        <taxon>Embryophyta</taxon>
        <taxon>Tracheophyta</taxon>
        <taxon>Spermatophyta</taxon>
        <taxon>Magnoliopsida</taxon>
        <taxon>eudicotyledons</taxon>
        <taxon>Gunneridae</taxon>
        <taxon>Pentapetalae</taxon>
        <taxon>asterids</taxon>
        <taxon>campanulids</taxon>
        <taxon>Asterales</taxon>
        <taxon>Asteraceae</taxon>
        <taxon>Asteroideae</taxon>
        <taxon>Heliantheae alliance</taxon>
        <taxon>Heliantheae</taxon>
        <taxon>Helianthus</taxon>
    </lineage>
</organism>
<dbReference type="Proteomes" id="UP000215914">
    <property type="component" value="Unassembled WGS sequence"/>
</dbReference>
<protein>
    <submittedName>
        <fullName evidence="2">Uncharacterized protein</fullName>
    </submittedName>
</protein>
<comment type="caution">
    <text evidence="2">The sequence shown here is derived from an EMBL/GenBank/DDBJ whole genome shotgun (WGS) entry which is preliminary data.</text>
</comment>
<evidence type="ECO:0000313" key="2">
    <source>
        <dbReference type="EMBL" id="KAF5766129.1"/>
    </source>
</evidence>
<evidence type="ECO:0000313" key="3">
    <source>
        <dbReference type="Proteomes" id="UP000215914"/>
    </source>
</evidence>
<dbReference type="AlphaFoldDB" id="A0A9K3E4Y9"/>
<dbReference type="Gramene" id="mRNA:HanXRQr2_Chr15g0711701">
    <property type="protein sequence ID" value="CDS:HanXRQr2_Chr15g0711701.1"/>
    <property type="gene ID" value="HanXRQr2_Chr15g0711701"/>
</dbReference>
<reference evidence="2" key="2">
    <citation type="submission" date="2020-06" db="EMBL/GenBank/DDBJ databases">
        <title>Helianthus annuus Genome sequencing and assembly Release 2.</title>
        <authorList>
            <person name="Gouzy J."/>
            <person name="Langlade N."/>
            <person name="Munos S."/>
        </authorList>
    </citation>
    <scope>NUCLEOTIDE SEQUENCE</scope>
    <source>
        <tissue evidence="2">Leaves</tissue>
    </source>
</reference>
<proteinExistence type="predicted"/>